<sequence length="32" mass="3270">MKFGPMPGRIPGNSCCWKPNPEGCGGIIPGAP</sequence>
<dbReference type="AlphaFoldDB" id="A0A2P2N3G1"/>
<organism evidence="1">
    <name type="scientific">Rhizophora mucronata</name>
    <name type="common">Asiatic mangrove</name>
    <dbReference type="NCBI Taxonomy" id="61149"/>
    <lineage>
        <taxon>Eukaryota</taxon>
        <taxon>Viridiplantae</taxon>
        <taxon>Streptophyta</taxon>
        <taxon>Embryophyta</taxon>
        <taxon>Tracheophyta</taxon>
        <taxon>Spermatophyta</taxon>
        <taxon>Magnoliopsida</taxon>
        <taxon>eudicotyledons</taxon>
        <taxon>Gunneridae</taxon>
        <taxon>Pentapetalae</taxon>
        <taxon>rosids</taxon>
        <taxon>fabids</taxon>
        <taxon>Malpighiales</taxon>
        <taxon>Rhizophoraceae</taxon>
        <taxon>Rhizophora</taxon>
    </lineage>
</organism>
<evidence type="ECO:0000313" key="1">
    <source>
        <dbReference type="EMBL" id="MBX36987.1"/>
    </source>
</evidence>
<dbReference type="EMBL" id="GGEC01056503">
    <property type="protein sequence ID" value="MBX36987.1"/>
    <property type="molecule type" value="Transcribed_RNA"/>
</dbReference>
<name>A0A2P2N3G1_RHIMU</name>
<reference evidence="1" key="1">
    <citation type="submission" date="2018-02" db="EMBL/GenBank/DDBJ databases">
        <title>Rhizophora mucronata_Transcriptome.</title>
        <authorList>
            <person name="Meera S.P."/>
            <person name="Sreeshan A."/>
            <person name="Augustine A."/>
        </authorList>
    </citation>
    <scope>NUCLEOTIDE SEQUENCE</scope>
    <source>
        <tissue evidence="1">Leaf</tissue>
    </source>
</reference>
<accession>A0A2P2N3G1</accession>
<proteinExistence type="predicted"/>
<protein>
    <submittedName>
        <fullName evidence="1">Uncharacterized protein</fullName>
    </submittedName>
</protein>